<evidence type="ECO:0008006" key="3">
    <source>
        <dbReference type="Google" id="ProtNLM"/>
    </source>
</evidence>
<gene>
    <name evidence="1" type="ORF">ACFOY1_06630</name>
</gene>
<dbReference type="Proteomes" id="UP001595848">
    <property type="component" value="Unassembled WGS sequence"/>
</dbReference>
<dbReference type="EMBL" id="JBHSBV010000002">
    <property type="protein sequence ID" value="MFC4200621.1"/>
    <property type="molecule type" value="Genomic_DNA"/>
</dbReference>
<reference evidence="2" key="1">
    <citation type="journal article" date="2019" name="Int. J. Syst. Evol. Microbiol.">
        <title>The Global Catalogue of Microorganisms (GCM) 10K type strain sequencing project: providing services to taxonomists for standard genome sequencing and annotation.</title>
        <authorList>
            <consortium name="The Broad Institute Genomics Platform"/>
            <consortium name="The Broad Institute Genome Sequencing Center for Infectious Disease"/>
            <person name="Wu L."/>
            <person name="Ma J."/>
        </authorList>
    </citation>
    <scope>NUCLEOTIDE SEQUENCE [LARGE SCALE GENOMIC DNA]</scope>
    <source>
        <strain evidence="2">LMG 24813</strain>
    </source>
</reference>
<keyword evidence="2" id="KW-1185">Reference proteome</keyword>
<proteinExistence type="predicted"/>
<protein>
    <recommendedName>
        <fullName evidence="3">AP2 domain-containing protein</fullName>
    </recommendedName>
</protein>
<name>A0ABV8NUN8_9BURK</name>
<evidence type="ECO:0000313" key="2">
    <source>
        <dbReference type="Proteomes" id="UP001595848"/>
    </source>
</evidence>
<evidence type="ECO:0000313" key="1">
    <source>
        <dbReference type="EMBL" id="MFC4200621.1"/>
    </source>
</evidence>
<organism evidence="1 2">
    <name type="scientific">Candidimonas humi</name>
    <dbReference type="NCBI Taxonomy" id="683355"/>
    <lineage>
        <taxon>Bacteria</taxon>
        <taxon>Pseudomonadati</taxon>
        <taxon>Pseudomonadota</taxon>
        <taxon>Betaproteobacteria</taxon>
        <taxon>Burkholderiales</taxon>
        <taxon>Alcaligenaceae</taxon>
        <taxon>Candidimonas</taxon>
    </lineage>
</organism>
<accession>A0ABV8NUN8</accession>
<dbReference type="RefSeq" id="WP_217964141.1">
    <property type="nucleotide sequence ID" value="NZ_JAHTBN010000003.1"/>
</dbReference>
<comment type="caution">
    <text evidence="1">The sequence shown here is derived from an EMBL/GenBank/DDBJ whole genome shotgun (WGS) entry which is preliminary data.</text>
</comment>
<sequence length="213" mass="24427">MALEDIGPNKRSQHIWRCVCDCGNEFRTRACRLTSGERTDCGCIGRKRKIAKISKHGMTGTPEFKSWEGAKRRCRNPHDKNYANYGGRGIKFSEKWNDFANFYRDMGAKPGADYSLDRIDTNGNYEPDNCRWATQRVQQNNRRNNVKVRVNGVELSLFVYFGRIRSSAWQRAAYRLKQGWSMADAIFQPAHAGFLTAAPNAKMLGLAHDLLRR</sequence>